<dbReference type="Proteomes" id="UP000037982">
    <property type="component" value="Unassembled WGS sequence"/>
</dbReference>
<dbReference type="PATRIC" id="fig|66876.3.peg.1696"/>
<accession>A0A0N0XXX0</accession>
<comment type="caution">
    <text evidence="2">The sequence shown here is derived from an EMBL/GenBank/DDBJ whole genome shotgun (WGS) entry which is preliminary data.</text>
</comment>
<feature type="region of interest" description="Disordered" evidence="1">
    <location>
        <begin position="48"/>
        <end position="78"/>
    </location>
</feature>
<feature type="compositionally biased region" description="Low complexity" evidence="1">
    <location>
        <begin position="48"/>
        <end position="58"/>
    </location>
</feature>
<organism evidence="2 3">
    <name type="scientific">Streptomyces chattanoogensis</name>
    <dbReference type="NCBI Taxonomy" id="66876"/>
    <lineage>
        <taxon>Bacteria</taxon>
        <taxon>Bacillati</taxon>
        <taxon>Actinomycetota</taxon>
        <taxon>Actinomycetes</taxon>
        <taxon>Kitasatosporales</taxon>
        <taxon>Streptomycetaceae</taxon>
        <taxon>Streptomyces</taxon>
    </lineage>
</organism>
<protein>
    <submittedName>
        <fullName evidence="2">Uncharacterized protein</fullName>
    </submittedName>
</protein>
<sequence length="139" mass="14404">MARMVRRLPLSLRTWSGALLVCALFVCLSGMTRPLTAMPEPMEMASPAAEAAMAAGHPAPAPAPAVHGSPDHAPDCPMVDQRCGTLKATLAQDGPTGQVPVPANASDAMTCSPALLVARPHAPPHMAPPDLQRLCVSRT</sequence>
<name>A0A0N0XXX0_9ACTN</name>
<evidence type="ECO:0000313" key="3">
    <source>
        <dbReference type="Proteomes" id="UP000037982"/>
    </source>
</evidence>
<keyword evidence="3" id="KW-1185">Reference proteome</keyword>
<reference evidence="3" key="1">
    <citation type="submission" date="2015-07" db="EMBL/GenBank/DDBJ databases">
        <authorList>
            <person name="Ju K.-S."/>
            <person name="Doroghazi J.R."/>
            <person name="Metcalf W.W."/>
        </authorList>
    </citation>
    <scope>NUCLEOTIDE SEQUENCE [LARGE SCALE GENOMIC DNA]</scope>
    <source>
        <strain evidence="3">NRRL ISP-5002</strain>
    </source>
</reference>
<evidence type="ECO:0000256" key="1">
    <source>
        <dbReference type="SAM" id="MobiDB-lite"/>
    </source>
</evidence>
<gene>
    <name evidence="2" type="ORF">ADL29_07740</name>
</gene>
<evidence type="ECO:0000313" key="2">
    <source>
        <dbReference type="EMBL" id="KPC65246.1"/>
    </source>
</evidence>
<dbReference type="AlphaFoldDB" id="A0A0N0XXX0"/>
<dbReference type="EMBL" id="LGKG01000046">
    <property type="protein sequence ID" value="KPC65246.1"/>
    <property type="molecule type" value="Genomic_DNA"/>
</dbReference>
<proteinExistence type="predicted"/>